<dbReference type="GO" id="GO:0005737">
    <property type="term" value="C:cytoplasm"/>
    <property type="evidence" value="ECO:0007669"/>
    <property type="project" value="TreeGrafter"/>
</dbReference>
<dbReference type="Pfam" id="PF01218">
    <property type="entry name" value="Coprogen_oxidas"/>
    <property type="match status" value="1"/>
</dbReference>
<accession>A0A367LT27</accession>
<comment type="similarity">
    <text evidence="2">Belongs to the aerobic coproporphyrinogen-III oxidase family.</text>
</comment>
<gene>
    <name evidence="8" type="ORF">DT376_45750</name>
</gene>
<dbReference type="PANTHER" id="PTHR10755:SF0">
    <property type="entry name" value="OXYGEN-DEPENDENT COPROPORPHYRINOGEN-III OXIDASE, MITOCHONDRIAL"/>
    <property type="match status" value="1"/>
</dbReference>
<evidence type="ECO:0000256" key="1">
    <source>
        <dbReference type="ARBA" id="ARBA00005168"/>
    </source>
</evidence>
<sequence length="70" mass="7466">MTDRIAAVKTYLLDLQDRICAALEAEDGKARFAEDAWERPAGGGGRTRVIGDGALIEKGGVNFSHVFGDS</sequence>
<reference evidence="8 9" key="1">
    <citation type="submission" date="2018-07" db="EMBL/GenBank/DDBJ databases">
        <title>Mechanisms of high-level aminoglycoside resistance among Gram-negative pathogens in Brazil.</title>
        <authorList>
            <person name="Ballaben A.S."/>
            <person name="Darini A.L.C."/>
            <person name="Doi Y."/>
        </authorList>
    </citation>
    <scope>NUCLEOTIDE SEQUENCE [LARGE SCALE GENOMIC DNA]</scope>
    <source>
        <strain evidence="8 9">B2-305</strain>
    </source>
</reference>
<dbReference type="SUPFAM" id="SSF102886">
    <property type="entry name" value="Coproporphyrinogen III oxidase"/>
    <property type="match status" value="1"/>
</dbReference>
<dbReference type="AlphaFoldDB" id="A0A367LT27"/>
<proteinExistence type="inferred from homology"/>
<dbReference type="InterPro" id="IPR036406">
    <property type="entry name" value="Coprogen_oxidase_aer_sf"/>
</dbReference>
<dbReference type="PRINTS" id="PR00073">
    <property type="entry name" value="COPRGNOXDASE"/>
</dbReference>
<protein>
    <recommendedName>
        <fullName evidence="4">coproporphyrinogen oxidase</fullName>
        <ecNumber evidence="4">1.3.3.3</ecNumber>
    </recommendedName>
</protein>
<comment type="caution">
    <text evidence="8">The sequence shown here is derived from an EMBL/GenBank/DDBJ whole genome shotgun (WGS) entry which is preliminary data.</text>
</comment>
<evidence type="ECO:0000256" key="5">
    <source>
        <dbReference type="ARBA" id="ARBA00023002"/>
    </source>
</evidence>
<dbReference type="Gene3D" id="3.40.1500.10">
    <property type="entry name" value="Coproporphyrinogen III oxidase, aerobic"/>
    <property type="match status" value="1"/>
</dbReference>
<keyword evidence="6" id="KW-0350">Heme biosynthesis</keyword>
<dbReference type="GO" id="GO:0004109">
    <property type="term" value="F:coproporphyrinogen oxidase activity"/>
    <property type="evidence" value="ECO:0007669"/>
    <property type="project" value="UniProtKB-EC"/>
</dbReference>
<evidence type="ECO:0000256" key="7">
    <source>
        <dbReference type="ARBA" id="ARBA00023244"/>
    </source>
</evidence>
<dbReference type="GO" id="GO:0006782">
    <property type="term" value="P:protoporphyrinogen IX biosynthetic process"/>
    <property type="evidence" value="ECO:0007669"/>
    <property type="project" value="TreeGrafter"/>
</dbReference>
<comment type="subunit">
    <text evidence="3">Homodimer.</text>
</comment>
<evidence type="ECO:0000256" key="3">
    <source>
        <dbReference type="ARBA" id="ARBA00011738"/>
    </source>
</evidence>
<feature type="non-terminal residue" evidence="8">
    <location>
        <position position="70"/>
    </location>
</feature>
<evidence type="ECO:0000256" key="2">
    <source>
        <dbReference type="ARBA" id="ARBA00010644"/>
    </source>
</evidence>
<dbReference type="Proteomes" id="UP000253594">
    <property type="component" value="Unassembled WGS sequence"/>
</dbReference>
<evidence type="ECO:0000313" key="9">
    <source>
        <dbReference type="Proteomes" id="UP000253594"/>
    </source>
</evidence>
<evidence type="ECO:0000256" key="4">
    <source>
        <dbReference type="ARBA" id="ARBA00012869"/>
    </source>
</evidence>
<dbReference type="InterPro" id="IPR001260">
    <property type="entry name" value="Coprogen_oxidase_aer"/>
</dbReference>
<keyword evidence="5" id="KW-0560">Oxidoreductase</keyword>
<evidence type="ECO:0000313" key="8">
    <source>
        <dbReference type="EMBL" id="RCI62874.1"/>
    </source>
</evidence>
<keyword evidence="7" id="KW-0627">Porphyrin biosynthesis</keyword>
<name>A0A367LT27_PSEAI</name>
<evidence type="ECO:0000256" key="6">
    <source>
        <dbReference type="ARBA" id="ARBA00023133"/>
    </source>
</evidence>
<dbReference type="EMBL" id="QORE01004265">
    <property type="protein sequence ID" value="RCI62874.1"/>
    <property type="molecule type" value="Genomic_DNA"/>
</dbReference>
<comment type="pathway">
    <text evidence="1">Porphyrin-containing compound metabolism; protoporphyrin-IX biosynthesis; protoporphyrinogen-IX from coproporphyrinogen-III (O2 route): step 1/1.</text>
</comment>
<organism evidence="8 9">
    <name type="scientific">Pseudomonas aeruginosa</name>
    <dbReference type="NCBI Taxonomy" id="287"/>
    <lineage>
        <taxon>Bacteria</taxon>
        <taxon>Pseudomonadati</taxon>
        <taxon>Pseudomonadota</taxon>
        <taxon>Gammaproteobacteria</taxon>
        <taxon>Pseudomonadales</taxon>
        <taxon>Pseudomonadaceae</taxon>
        <taxon>Pseudomonas</taxon>
    </lineage>
</organism>
<dbReference type="EC" id="1.3.3.3" evidence="4"/>
<dbReference type="PANTHER" id="PTHR10755">
    <property type="entry name" value="COPROPORPHYRINOGEN III OXIDASE, MITOCHONDRIAL"/>
    <property type="match status" value="1"/>
</dbReference>